<dbReference type="InterPro" id="IPR006828">
    <property type="entry name" value="ASC_dom"/>
</dbReference>
<evidence type="ECO:0000313" key="4">
    <source>
        <dbReference type="EMBL" id="GAV29871.1"/>
    </source>
</evidence>
<proteinExistence type="inferred from homology"/>
<evidence type="ECO:0000256" key="2">
    <source>
        <dbReference type="SAM" id="MobiDB-lite"/>
    </source>
</evidence>
<gene>
    <name evidence="4" type="ORF">PMKS-003377</name>
</gene>
<keyword evidence="5" id="KW-1185">Reference proteome</keyword>
<feature type="compositionally biased region" description="Basic residues" evidence="2">
    <location>
        <begin position="365"/>
        <end position="376"/>
    </location>
</feature>
<evidence type="ECO:0000259" key="3">
    <source>
        <dbReference type="SMART" id="SM01010"/>
    </source>
</evidence>
<accession>A0A1Q2YK73</accession>
<dbReference type="SMART" id="SM01010">
    <property type="entry name" value="AMPKBI"/>
    <property type="match status" value="1"/>
</dbReference>
<evidence type="ECO:0000256" key="1">
    <source>
        <dbReference type="ARBA" id="ARBA00010926"/>
    </source>
</evidence>
<comment type="similarity">
    <text evidence="1">Belongs to the 5'-AMP-activated protein kinase beta subunit family.</text>
</comment>
<comment type="caution">
    <text evidence="4">The sequence shown here is derived from an EMBL/GenBank/DDBJ whole genome shotgun (WGS) entry which is preliminary data.</text>
</comment>
<feature type="region of interest" description="Disordered" evidence="2">
    <location>
        <begin position="338"/>
        <end position="394"/>
    </location>
</feature>
<dbReference type="Gene3D" id="6.20.250.60">
    <property type="match status" value="1"/>
</dbReference>
<feature type="compositionally biased region" description="Basic and acidic residues" evidence="2">
    <location>
        <begin position="58"/>
        <end position="75"/>
    </location>
</feature>
<name>A0A1Q2YK73_9ASCO</name>
<feature type="compositionally biased region" description="Low complexity" evidence="2">
    <location>
        <begin position="351"/>
        <end position="364"/>
    </location>
</feature>
<feature type="compositionally biased region" description="Polar residues" evidence="2">
    <location>
        <begin position="48"/>
        <end position="57"/>
    </location>
</feature>
<dbReference type="EMBL" id="BDGI01000145">
    <property type="protein sequence ID" value="GAV29871.1"/>
    <property type="molecule type" value="Genomic_DNA"/>
</dbReference>
<dbReference type="SUPFAM" id="SSF160219">
    <property type="entry name" value="AMPKBI-like"/>
    <property type="match status" value="1"/>
</dbReference>
<dbReference type="GO" id="GO:0005737">
    <property type="term" value="C:cytoplasm"/>
    <property type="evidence" value="ECO:0007669"/>
    <property type="project" value="UniProtKB-ARBA"/>
</dbReference>
<dbReference type="OrthoDB" id="531008at2759"/>
<dbReference type="Proteomes" id="UP000186136">
    <property type="component" value="Unassembled WGS sequence"/>
</dbReference>
<dbReference type="Pfam" id="PF04739">
    <property type="entry name" value="AMPKBI"/>
    <property type="match status" value="1"/>
</dbReference>
<evidence type="ECO:0000313" key="5">
    <source>
        <dbReference type="Proteomes" id="UP000186136"/>
    </source>
</evidence>
<feature type="domain" description="Association with the SNF1 complex (ASC)" evidence="3">
    <location>
        <begin position="235"/>
        <end position="447"/>
    </location>
</feature>
<dbReference type="InterPro" id="IPR037256">
    <property type="entry name" value="ASC_dom_sf"/>
</dbReference>
<organism evidence="4 5">
    <name type="scientific">Pichia membranifaciens</name>
    <dbReference type="NCBI Taxonomy" id="4926"/>
    <lineage>
        <taxon>Eukaryota</taxon>
        <taxon>Fungi</taxon>
        <taxon>Dikarya</taxon>
        <taxon>Ascomycota</taxon>
        <taxon>Saccharomycotina</taxon>
        <taxon>Pichiomycetes</taxon>
        <taxon>Pichiales</taxon>
        <taxon>Pichiaceae</taxon>
        <taxon>Pichia</taxon>
    </lineage>
</organism>
<protein>
    <recommendedName>
        <fullName evidence="3">Association with the SNF1 complex (ASC) domain-containing protein</fullName>
    </recommendedName>
</protein>
<feature type="region of interest" description="Disordered" evidence="2">
    <location>
        <begin position="36"/>
        <end position="100"/>
    </location>
</feature>
<sequence length="452" mass="52071">MHPIIRKGTPEQLMSSGESVPILRYQVHDAMQNNEMLSDATSGGGSGNLHSNQPQHIESSEDYHGAQQTDAHDLPKLPQLPDFTQRPKTSLTNGLFPDSNEEMNQVYSSLNFDSNSPYRYQPETDLHSAFGEDHSPQRPFYSVQTSGTHSKNASVAFFSDALTDEHTYNELPLNEILDDFQYEDDENYNTLKIDEESDMEGHSFNGDYSVSRAETPDIHYQYLGKDINRAESPFLRKKEPEYVTEIPPFYSATLKYPYKSPLDYTDEEFDRMNHFEFLKDLKFEPPPLLPVYLNSNLLNDSNSKNYKTFPYQYQESTVPHVNEIYRYRINDLNLMDKYSTHKPSRPPLKRSGSSNSSCSSSSIHRSNKNNGKIRSKLLRENSNSSMKGTNKLKHADKMQLIERNLVPHHVMLNHLVTCNFNKEGYITSSCITRYKGKFITQIMYFSNELDQL</sequence>
<dbReference type="AlphaFoldDB" id="A0A1Q2YK73"/>
<reference evidence="4 5" key="1">
    <citation type="submission" date="2016-08" db="EMBL/GenBank/DDBJ databases">
        <title>Whole genome shotgun sequence of Pichia membranifaciens KS47-1.</title>
        <authorList>
            <person name="Konishi M."/>
            <person name="Ishida M."/>
            <person name="Arakawa T."/>
            <person name="Kato Y."/>
            <person name="Horiuchi J."/>
        </authorList>
    </citation>
    <scope>NUCLEOTIDE SEQUENCE [LARGE SCALE GENOMIC DNA]</scope>
    <source>
        <strain evidence="4 5">KS47-1</strain>
    </source>
</reference>